<proteinExistence type="predicted"/>
<reference evidence="1 2" key="1">
    <citation type="submission" date="2007-03" db="EMBL/GenBank/DDBJ databases">
        <authorList>
            <person name="Heidelberg J."/>
        </authorList>
    </citation>
    <scope>NUCLEOTIDE SEQUENCE [LARGE SCALE GENOMIC DNA]</scope>
    <source>
        <strain evidence="2">ATCC 39541 / Classical Ogawa 395 / O395</strain>
    </source>
</reference>
<dbReference type="Proteomes" id="UP000000249">
    <property type="component" value="Chromosome 1"/>
</dbReference>
<gene>
    <name evidence="1" type="ordered locus">VC0395_A0459</name>
</gene>
<protein>
    <recommendedName>
        <fullName evidence="3">Capsular polysaccharide synthesis enzyme CpsB</fullName>
    </recommendedName>
</protein>
<name>A0A0H3AN17_VIBC3</name>
<dbReference type="eggNOG" id="COG5338">
    <property type="taxonomic scope" value="Bacteria"/>
</dbReference>
<dbReference type="AlphaFoldDB" id="A0A0H3AN17"/>
<sequence>MEPIKLTSLFSASLVTLGVTYAPLGVAKPTPNPIVTESGMAVVPFLNLSTGYNDNLAKSNQQQDSSAFSVIESGVGFIVEPQSSKTQLGYRFRNGTYFSSQQDNFTDHYLDLTSDWELNSRHRIGFEYNLALAHEGRGENDTTLGLDYNQYESHSANLGYGFGSTEAIGRIETNIGWQDFTYQNNRTITQYQDWDELRFNSTFYYQALPRTSFIAQVIANSRRYDLIAPGASSKDNNHYFGYLGASWDATGKLRGNAKLGYQQKDFDAASRKDFDSFSWDVDVTYLVRTYSALQLVTNRRSTDSDGDGDAIDAATYQVNWSHNWNTQWTTEAALTRLEEDYTASNRDDETTNASLRASYDFRRWLTFELGVGRERKDSNIDSLSYSQNVYYLSVQGVM</sequence>
<accession>A0A0H3AN17</accession>
<evidence type="ECO:0000313" key="2">
    <source>
        <dbReference type="Proteomes" id="UP000000249"/>
    </source>
</evidence>
<dbReference type="InterPro" id="IPR018759">
    <property type="entry name" value="BBP2_2"/>
</dbReference>
<evidence type="ECO:0000313" key="1">
    <source>
        <dbReference type="EMBL" id="ABQ22172.1"/>
    </source>
</evidence>
<evidence type="ECO:0008006" key="3">
    <source>
        <dbReference type="Google" id="ProtNLM"/>
    </source>
</evidence>
<dbReference type="PATRIC" id="fig|345073.21.peg.919"/>
<dbReference type="Pfam" id="PF10082">
    <property type="entry name" value="BBP2_2"/>
    <property type="match status" value="1"/>
</dbReference>
<dbReference type="KEGG" id="vcr:VC395_0950"/>
<dbReference type="OrthoDB" id="5913083at2"/>
<dbReference type="EMBL" id="CP000627">
    <property type="protein sequence ID" value="ABQ22172.1"/>
    <property type="molecule type" value="Genomic_DNA"/>
</dbReference>
<dbReference type="KEGG" id="vco:VC0395_A0459"/>
<dbReference type="RefSeq" id="WP_000433346.1">
    <property type="nucleotide sequence ID" value="NC_009457.1"/>
</dbReference>
<organism evidence="1 2">
    <name type="scientific">Vibrio cholerae serotype O1 (strain ATCC 39541 / Classical Ogawa 395 / O395)</name>
    <dbReference type="NCBI Taxonomy" id="345073"/>
    <lineage>
        <taxon>Bacteria</taxon>
        <taxon>Pseudomonadati</taxon>
        <taxon>Pseudomonadota</taxon>
        <taxon>Gammaproteobacteria</taxon>
        <taxon>Vibrionales</taxon>
        <taxon>Vibrionaceae</taxon>
        <taxon>Vibrio</taxon>
    </lineage>
</organism>